<evidence type="ECO:0000313" key="3">
    <source>
        <dbReference type="Proteomes" id="UP000823990"/>
    </source>
</evidence>
<dbReference type="AlphaFoldDB" id="A0A9D1Q0D7"/>
<organism evidence="2 3">
    <name type="scientific">Candidatus Protoclostridium stercorigallinarum</name>
    <dbReference type="NCBI Taxonomy" id="2838741"/>
    <lineage>
        <taxon>Bacteria</taxon>
        <taxon>Bacillati</taxon>
        <taxon>Bacillota</taxon>
        <taxon>Clostridia</taxon>
        <taxon>Candidatus Protoclostridium</taxon>
    </lineage>
</organism>
<evidence type="ECO:0000313" key="2">
    <source>
        <dbReference type="EMBL" id="HIW01877.1"/>
    </source>
</evidence>
<reference evidence="2" key="1">
    <citation type="journal article" date="2021" name="PeerJ">
        <title>Extensive microbial diversity within the chicken gut microbiome revealed by metagenomics and culture.</title>
        <authorList>
            <person name="Gilroy R."/>
            <person name="Ravi A."/>
            <person name="Getino M."/>
            <person name="Pursley I."/>
            <person name="Horton D.L."/>
            <person name="Alikhan N.F."/>
            <person name="Baker D."/>
            <person name="Gharbi K."/>
            <person name="Hall N."/>
            <person name="Watson M."/>
            <person name="Adriaenssens E.M."/>
            <person name="Foster-Nyarko E."/>
            <person name="Jarju S."/>
            <person name="Secka A."/>
            <person name="Antonio M."/>
            <person name="Oren A."/>
            <person name="Chaudhuri R.R."/>
            <person name="La Ragione R."/>
            <person name="Hildebrand F."/>
            <person name="Pallen M.J."/>
        </authorList>
    </citation>
    <scope>NUCLEOTIDE SEQUENCE</scope>
    <source>
        <strain evidence="2">12435</strain>
    </source>
</reference>
<evidence type="ECO:0000259" key="1">
    <source>
        <dbReference type="Pfam" id="PF01493"/>
    </source>
</evidence>
<dbReference type="InterPro" id="IPR002489">
    <property type="entry name" value="Glu_synth_asu_C"/>
</dbReference>
<dbReference type="Gene3D" id="2.160.20.60">
    <property type="entry name" value="Glutamate synthase, alpha subunit, C-terminal domain"/>
    <property type="match status" value="1"/>
</dbReference>
<dbReference type="PANTHER" id="PTHR39673">
    <property type="entry name" value="TUNGSTEN FORMYLMETHANOFURAN DEHYDROGENASE, SUBUNIT C (FWDC)"/>
    <property type="match status" value="1"/>
</dbReference>
<sequence length="240" mass="25493">MKIDAKGMHYAELDRMVKSSADEDITIDNVLGQRYIAAGAGGKRITVNGTPGNALGAYMDGCRVEVCGNAQDATGDTMNSGTIVIRGDCGDTAGYAMRGGRIFIRGNTGWRTGIHMKEYGSAVPCIVVGGRAGAYLGEYQAGGRIVVLGIGCEDGPCVGDFVSTGMHGGRIYVRSRFVPDGLPPQVTARDVTDKSELAPLVREYCSYFGGDADALLADDYYVLEPSTACIYKTLYVNRPM</sequence>
<gene>
    <name evidence="2" type="ORF">H9892_00835</name>
</gene>
<accession>A0A9D1Q0D7</accession>
<proteinExistence type="predicted"/>
<name>A0A9D1Q0D7_9FIRM</name>
<dbReference type="Proteomes" id="UP000823990">
    <property type="component" value="Unassembled WGS sequence"/>
</dbReference>
<dbReference type="SUPFAM" id="SSF69336">
    <property type="entry name" value="Alpha subunit of glutamate synthase, C-terminal domain"/>
    <property type="match status" value="1"/>
</dbReference>
<dbReference type="EMBL" id="DXHS01000012">
    <property type="protein sequence ID" value="HIW01877.1"/>
    <property type="molecule type" value="Genomic_DNA"/>
</dbReference>
<protein>
    <submittedName>
        <fullName evidence="2">Glutamate synthase</fullName>
    </submittedName>
</protein>
<comment type="caution">
    <text evidence="2">The sequence shown here is derived from an EMBL/GenBank/DDBJ whole genome shotgun (WGS) entry which is preliminary data.</text>
</comment>
<dbReference type="GO" id="GO:0016491">
    <property type="term" value="F:oxidoreductase activity"/>
    <property type="evidence" value="ECO:0007669"/>
    <property type="project" value="InterPro"/>
</dbReference>
<feature type="domain" description="Glutamate synthase alpha subunit C-terminal" evidence="1">
    <location>
        <begin position="9"/>
        <end position="175"/>
    </location>
</feature>
<dbReference type="Pfam" id="PF01493">
    <property type="entry name" value="GXGXG"/>
    <property type="match status" value="1"/>
</dbReference>
<dbReference type="PANTHER" id="PTHR39673:SF5">
    <property type="entry name" value="TUNGSTEN-CONTAINING FORMYLMETHANOFURAN DEHYDROGENASE 2 SUBUNIT C"/>
    <property type="match status" value="1"/>
</dbReference>
<reference evidence="2" key="2">
    <citation type="submission" date="2021-04" db="EMBL/GenBank/DDBJ databases">
        <authorList>
            <person name="Gilroy R."/>
        </authorList>
    </citation>
    <scope>NUCLEOTIDE SEQUENCE</scope>
    <source>
        <strain evidence="2">12435</strain>
    </source>
</reference>
<dbReference type="InterPro" id="IPR036485">
    <property type="entry name" value="Glu_synth_asu_C_sf"/>
</dbReference>